<dbReference type="EMBL" id="QGNW01002458">
    <property type="protein sequence ID" value="RVW19592.1"/>
    <property type="molecule type" value="Genomic_DNA"/>
</dbReference>
<dbReference type="AlphaFoldDB" id="A0A438C8M7"/>
<name>A0A438C8M7_VITVI</name>
<sequence>MGMAEMGVSHAKIPIRALIAHLKAQIIPRNPIGSANTLQSAISVMKLGHIAKHCPRLHFAEPTANYVATSPATNPKWLIDYGASHNITGDLANLSIHSEYDDTDEVVIGDSLGQDHGGGSTQRRV</sequence>
<accession>A0A438C8M7</accession>
<comment type="caution">
    <text evidence="1">The sequence shown here is derived from an EMBL/GenBank/DDBJ whole genome shotgun (WGS) entry which is preliminary data.</text>
</comment>
<dbReference type="Proteomes" id="UP000288805">
    <property type="component" value="Unassembled WGS sequence"/>
</dbReference>
<protein>
    <submittedName>
        <fullName evidence="1">Uncharacterized protein</fullName>
    </submittedName>
</protein>
<organism evidence="1 2">
    <name type="scientific">Vitis vinifera</name>
    <name type="common">Grape</name>
    <dbReference type="NCBI Taxonomy" id="29760"/>
    <lineage>
        <taxon>Eukaryota</taxon>
        <taxon>Viridiplantae</taxon>
        <taxon>Streptophyta</taxon>
        <taxon>Embryophyta</taxon>
        <taxon>Tracheophyta</taxon>
        <taxon>Spermatophyta</taxon>
        <taxon>Magnoliopsida</taxon>
        <taxon>eudicotyledons</taxon>
        <taxon>Gunneridae</taxon>
        <taxon>Pentapetalae</taxon>
        <taxon>rosids</taxon>
        <taxon>Vitales</taxon>
        <taxon>Vitaceae</taxon>
        <taxon>Viteae</taxon>
        <taxon>Vitis</taxon>
    </lineage>
</organism>
<gene>
    <name evidence="1" type="ORF">CK203_115949</name>
</gene>
<proteinExistence type="predicted"/>
<reference evidence="1 2" key="1">
    <citation type="journal article" date="2018" name="PLoS Genet.">
        <title>Population sequencing reveals clonal diversity and ancestral inbreeding in the grapevine cultivar Chardonnay.</title>
        <authorList>
            <person name="Roach M.J."/>
            <person name="Johnson D.L."/>
            <person name="Bohlmann J."/>
            <person name="van Vuuren H.J."/>
            <person name="Jones S.J."/>
            <person name="Pretorius I.S."/>
            <person name="Schmidt S.A."/>
            <person name="Borneman A.R."/>
        </authorList>
    </citation>
    <scope>NUCLEOTIDE SEQUENCE [LARGE SCALE GENOMIC DNA]</scope>
    <source>
        <strain evidence="2">cv. Chardonnay</strain>
        <tissue evidence="1">Leaf</tissue>
    </source>
</reference>
<evidence type="ECO:0000313" key="2">
    <source>
        <dbReference type="Proteomes" id="UP000288805"/>
    </source>
</evidence>
<evidence type="ECO:0000313" key="1">
    <source>
        <dbReference type="EMBL" id="RVW19592.1"/>
    </source>
</evidence>